<evidence type="ECO:0000313" key="1">
    <source>
        <dbReference type="EMBL" id="RDX64382.1"/>
    </source>
</evidence>
<reference evidence="1" key="1">
    <citation type="submission" date="2018-05" db="EMBL/GenBank/DDBJ databases">
        <title>Draft genome of Mucuna pruriens seed.</title>
        <authorList>
            <person name="Nnadi N.E."/>
            <person name="Vos R."/>
            <person name="Hasami M.H."/>
            <person name="Devisetty U.K."/>
            <person name="Aguiy J.C."/>
        </authorList>
    </citation>
    <scope>NUCLEOTIDE SEQUENCE [LARGE SCALE GENOMIC DNA]</scope>
    <source>
        <strain evidence="1">JCA_2017</strain>
    </source>
</reference>
<organism evidence="1 2">
    <name type="scientific">Mucuna pruriens</name>
    <name type="common">Velvet bean</name>
    <name type="synonym">Dolichos pruriens</name>
    <dbReference type="NCBI Taxonomy" id="157652"/>
    <lineage>
        <taxon>Eukaryota</taxon>
        <taxon>Viridiplantae</taxon>
        <taxon>Streptophyta</taxon>
        <taxon>Embryophyta</taxon>
        <taxon>Tracheophyta</taxon>
        <taxon>Spermatophyta</taxon>
        <taxon>Magnoliopsida</taxon>
        <taxon>eudicotyledons</taxon>
        <taxon>Gunneridae</taxon>
        <taxon>Pentapetalae</taxon>
        <taxon>rosids</taxon>
        <taxon>fabids</taxon>
        <taxon>Fabales</taxon>
        <taxon>Fabaceae</taxon>
        <taxon>Papilionoideae</taxon>
        <taxon>50 kb inversion clade</taxon>
        <taxon>NPAAA clade</taxon>
        <taxon>indigoferoid/millettioid clade</taxon>
        <taxon>Phaseoleae</taxon>
        <taxon>Mucuna</taxon>
    </lineage>
</organism>
<comment type="caution">
    <text evidence="1">The sequence shown here is derived from an EMBL/GenBank/DDBJ whole genome shotgun (WGS) entry which is preliminary data.</text>
</comment>
<accession>A0A371EEC3</accession>
<evidence type="ECO:0000313" key="2">
    <source>
        <dbReference type="Proteomes" id="UP000257109"/>
    </source>
</evidence>
<gene>
    <name evidence="1" type="ORF">CR513_57071</name>
</gene>
<feature type="non-terminal residue" evidence="1">
    <location>
        <position position="1"/>
    </location>
</feature>
<sequence>MASSNFNFEDLSPKSRLMMKYIKKLEAKMERLEGVMESMKLDSHGVMSWYDGMGLPCKFET</sequence>
<dbReference type="EMBL" id="QJKJ01014412">
    <property type="protein sequence ID" value="RDX64382.1"/>
    <property type="molecule type" value="Genomic_DNA"/>
</dbReference>
<dbReference type="Proteomes" id="UP000257109">
    <property type="component" value="Unassembled WGS sequence"/>
</dbReference>
<keyword evidence="2" id="KW-1185">Reference proteome</keyword>
<proteinExistence type="predicted"/>
<protein>
    <submittedName>
        <fullName evidence="1">Uncharacterized protein</fullName>
    </submittedName>
</protein>
<dbReference type="AlphaFoldDB" id="A0A371EEC3"/>
<name>A0A371EEC3_MUCPR</name>